<feature type="region of interest" description="Disordered" evidence="1">
    <location>
        <begin position="20"/>
        <end position="56"/>
    </location>
</feature>
<proteinExistence type="predicted"/>
<evidence type="ECO:0000259" key="2">
    <source>
        <dbReference type="Pfam" id="PF00134"/>
    </source>
</evidence>
<keyword evidence="4" id="KW-1185">Reference proteome</keyword>
<dbReference type="InterPro" id="IPR006671">
    <property type="entry name" value="Cyclin_N"/>
</dbReference>
<accession>A0AB34ICG4</accession>
<evidence type="ECO:0000256" key="1">
    <source>
        <dbReference type="SAM" id="MobiDB-lite"/>
    </source>
</evidence>
<comment type="caution">
    <text evidence="3">The sequence shown here is derived from an EMBL/GenBank/DDBJ whole genome shotgun (WGS) entry which is preliminary data.</text>
</comment>
<evidence type="ECO:0000313" key="4">
    <source>
        <dbReference type="Proteomes" id="UP001515480"/>
    </source>
</evidence>
<protein>
    <recommendedName>
        <fullName evidence="2">Cyclin N-terminal domain-containing protein</fullName>
    </recommendedName>
</protein>
<feature type="domain" description="Cyclin N-terminal" evidence="2">
    <location>
        <begin position="137"/>
        <end position="235"/>
    </location>
</feature>
<sequence>MSLGRKYWVAVKKAVFVLNSRQQNESQPKHTNEGPRLRRSNSTNIHLPQTGSSYKEAPAVPTMKRAMSDRAIKLDKPATLAAPSRLDLLASLAVILCDYGDGVNSSKVRYTPSKMLLHVFSEEKQPLNDSSCELNYQSALDFIATLASALELDGECIVYAVVILERVGRHALKALMTQYYWRKAMISVLALACKLWYDESTWLVDVRRSLEGYNIFVDKLHRQEAALLKLINFNTTMSPTTYASYVFPMLSVRLRPEAQLLIDQCKAKKTRHSSTEQAWSCSTRA</sequence>
<dbReference type="AlphaFoldDB" id="A0AB34ICG4"/>
<dbReference type="Pfam" id="PF00134">
    <property type="entry name" value="Cyclin_N"/>
    <property type="match status" value="1"/>
</dbReference>
<gene>
    <name evidence="3" type="ORF">AB1Y20_016302</name>
</gene>
<organism evidence="3 4">
    <name type="scientific">Prymnesium parvum</name>
    <name type="common">Toxic golden alga</name>
    <dbReference type="NCBI Taxonomy" id="97485"/>
    <lineage>
        <taxon>Eukaryota</taxon>
        <taxon>Haptista</taxon>
        <taxon>Haptophyta</taxon>
        <taxon>Prymnesiophyceae</taxon>
        <taxon>Prymnesiales</taxon>
        <taxon>Prymnesiaceae</taxon>
        <taxon>Prymnesium</taxon>
    </lineage>
</organism>
<dbReference type="SUPFAM" id="SSF47954">
    <property type="entry name" value="Cyclin-like"/>
    <property type="match status" value="1"/>
</dbReference>
<reference evidence="3 4" key="1">
    <citation type="journal article" date="2024" name="Science">
        <title>Giant polyketide synthase enzymes in the biosynthesis of giant marine polyether toxins.</title>
        <authorList>
            <person name="Fallon T.R."/>
            <person name="Shende V.V."/>
            <person name="Wierzbicki I.H."/>
            <person name="Pendleton A.L."/>
            <person name="Watervoot N.F."/>
            <person name="Auber R.P."/>
            <person name="Gonzalez D.J."/>
            <person name="Wisecaver J.H."/>
            <person name="Moore B.S."/>
        </authorList>
    </citation>
    <scope>NUCLEOTIDE SEQUENCE [LARGE SCALE GENOMIC DNA]</scope>
    <source>
        <strain evidence="3 4">12B1</strain>
    </source>
</reference>
<dbReference type="Gene3D" id="1.10.472.10">
    <property type="entry name" value="Cyclin-like"/>
    <property type="match status" value="1"/>
</dbReference>
<feature type="compositionally biased region" description="Basic and acidic residues" evidence="1">
    <location>
        <begin position="27"/>
        <end position="36"/>
    </location>
</feature>
<dbReference type="EMBL" id="JBGBPQ010000029">
    <property type="protein sequence ID" value="KAL1496346.1"/>
    <property type="molecule type" value="Genomic_DNA"/>
</dbReference>
<dbReference type="InterPro" id="IPR036915">
    <property type="entry name" value="Cyclin-like_sf"/>
</dbReference>
<dbReference type="PANTHER" id="PTHR14248">
    <property type="entry name" value="CYCLIN Y, ISOFORM A"/>
    <property type="match status" value="1"/>
</dbReference>
<feature type="compositionally biased region" description="Polar residues" evidence="1">
    <location>
        <begin position="40"/>
        <end position="53"/>
    </location>
</feature>
<name>A0AB34ICG4_PRYPA</name>
<evidence type="ECO:0000313" key="3">
    <source>
        <dbReference type="EMBL" id="KAL1496346.1"/>
    </source>
</evidence>
<dbReference type="Proteomes" id="UP001515480">
    <property type="component" value="Unassembled WGS sequence"/>
</dbReference>